<keyword evidence="1" id="KW-1133">Transmembrane helix</keyword>
<name>A0ABD1E6Z2_HYPHA</name>
<dbReference type="AlphaFoldDB" id="A0ABD1E6Z2"/>
<protein>
    <submittedName>
        <fullName evidence="2">Uncharacterized protein</fullName>
    </submittedName>
</protein>
<evidence type="ECO:0000313" key="3">
    <source>
        <dbReference type="Proteomes" id="UP001566132"/>
    </source>
</evidence>
<keyword evidence="3" id="KW-1185">Reference proteome</keyword>
<gene>
    <name evidence="2" type="ORF">ABEB36_013047</name>
</gene>
<accession>A0ABD1E6Z2</accession>
<evidence type="ECO:0000256" key="1">
    <source>
        <dbReference type="SAM" id="Phobius"/>
    </source>
</evidence>
<dbReference type="Proteomes" id="UP001566132">
    <property type="component" value="Unassembled WGS sequence"/>
</dbReference>
<reference evidence="2 3" key="1">
    <citation type="submission" date="2024-05" db="EMBL/GenBank/DDBJ databases">
        <title>Genetic variation in Jamaican populations of the coffee berry borer (Hypothenemus hampei).</title>
        <authorList>
            <person name="Errbii M."/>
            <person name="Myrie A."/>
        </authorList>
    </citation>
    <scope>NUCLEOTIDE SEQUENCE [LARGE SCALE GENOMIC DNA]</scope>
    <source>
        <strain evidence="2">JA-Hopewell-2020-01-JO</strain>
        <tissue evidence="2">Whole body</tissue>
    </source>
</reference>
<feature type="transmembrane region" description="Helical" evidence="1">
    <location>
        <begin position="118"/>
        <end position="136"/>
    </location>
</feature>
<dbReference type="EMBL" id="JBDJPC010000010">
    <property type="protein sequence ID" value="KAL1490333.1"/>
    <property type="molecule type" value="Genomic_DNA"/>
</dbReference>
<sequence>MVSNDESSPLYITITKSPSEPSAYLNTLKMFAGGCEKFRNCVRERFRDDTIPKTGHGGPYQRTPNQSTPTYQRVTVPVVDLHRANLLLRSGGVFVCALWLTEDHDEEDHNDEEEEEDYLLGFQFLVFLVAFLLYPLHMNPYM</sequence>
<comment type="caution">
    <text evidence="2">The sequence shown here is derived from an EMBL/GenBank/DDBJ whole genome shotgun (WGS) entry which is preliminary data.</text>
</comment>
<organism evidence="2 3">
    <name type="scientific">Hypothenemus hampei</name>
    <name type="common">Coffee berry borer</name>
    <dbReference type="NCBI Taxonomy" id="57062"/>
    <lineage>
        <taxon>Eukaryota</taxon>
        <taxon>Metazoa</taxon>
        <taxon>Ecdysozoa</taxon>
        <taxon>Arthropoda</taxon>
        <taxon>Hexapoda</taxon>
        <taxon>Insecta</taxon>
        <taxon>Pterygota</taxon>
        <taxon>Neoptera</taxon>
        <taxon>Endopterygota</taxon>
        <taxon>Coleoptera</taxon>
        <taxon>Polyphaga</taxon>
        <taxon>Cucujiformia</taxon>
        <taxon>Curculionidae</taxon>
        <taxon>Scolytinae</taxon>
        <taxon>Hypothenemus</taxon>
    </lineage>
</organism>
<keyword evidence="1" id="KW-0812">Transmembrane</keyword>
<proteinExistence type="predicted"/>
<evidence type="ECO:0000313" key="2">
    <source>
        <dbReference type="EMBL" id="KAL1490333.1"/>
    </source>
</evidence>
<keyword evidence="1" id="KW-0472">Membrane</keyword>